<dbReference type="PANTHER" id="PTHR34478">
    <property type="entry name" value="PROTEIN LEMA"/>
    <property type="match status" value="1"/>
</dbReference>
<dbReference type="Gene3D" id="1.20.1440.20">
    <property type="entry name" value="LemA-like domain"/>
    <property type="match status" value="1"/>
</dbReference>
<dbReference type="EMBL" id="JBHSGF010000003">
    <property type="protein sequence ID" value="MFC4554543.1"/>
    <property type="molecule type" value="Genomic_DNA"/>
</dbReference>
<dbReference type="InterPro" id="IPR007156">
    <property type="entry name" value="MamQ_LemA"/>
</dbReference>
<comment type="similarity">
    <text evidence="2">Belongs to the LemA family.</text>
</comment>
<evidence type="ECO:0000256" key="4">
    <source>
        <dbReference type="ARBA" id="ARBA00022989"/>
    </source>
</evidence>
<gene>
    <name evidence="6" type="ORF">ACFO3F_04720</name>
</gene>
<dbReference type="Pfam" id="PF04011">
    <property type="entry name" value="LemA"/>
    <property type="match status" value="1"/>
</dbReference>
<dbReference type="InterPro" id="IPR023353">
    <property type="entry name" value="LemA-like_dom_sf"/>
</dbReference>
<keyword evidence="4" id="KW-1133">Transmembrane helix</keyword>
<comment type="caution">
    <text evidence="6">The sequence shown here is derived from an EMBL/GenBank/DDBJ whole genome shotgun (WGS) entry which is preliminary data.</text>
</comment>
<evidence type="ECO:0000256" key="5">
    <source>
        <dbReference type="ARBA" id="ARBA00023136"/>
    </source>
</evidence>
<keyword evidence="3" id="KW-0812">Transmembrane</keyword>
<protein>
    <submittedName>
        <fullName evidence="6">LemA family protein</fullName>
    </submittedName>
</protein>
<organism evidence="6 7">
    <name type="scientific">Georgenia faecalis</name>
    <dbReference type="NCBI Taxonomy" id="2483799"/>
    <lineage>
        <taxon>Bacteria</taxon>
        <taxon>Bacillati</taxon>
        <taxon>Actinomycetota</taxon>
        <taxon>Actinomycetes</taxon>
        <taxon>Micrococcales</taxon>
        <taxon>Bogoriellaceae</taxon>
        <taxon>Georgenia</taxon>
    </lineage>
</organism>
<evidence type="ECO:0000256" key="1">
    <source>
        <dbReference type="ARBA" id="ARBA00004167"/>
    </source>
</evidence>
<keyword evidence="7" id="KW-1185">Reference proteome</keyword>
<name>A0ABV9D8J7_9MICO</name>
<evidence type="ECO:0000256" key="3">
    <source>
        <dbReference type="ARBA" id="ARBA00022692"/>
    </source>
</evidence>
<dbReference type="RefSeq" id="WP_122825132.1">
    <property type="nucleotide sequence ID" value="NZ_CP033325.1"/>
</dbReference>
<comment type="subcellular location">
    <subcellularLocation>
        <location evidence="1">Membrane</location>
        <topology evidence="1">Single-pass membrane protein</topology>
    </subcellularLocation>
</comment>
<dbReference type="SUPFAM" id="SSF140478">
    <property type="entry name" value="LemA-like"/>
    <property type="match status" value="1"/>
</dbReference>
<evidence type="ECO:0000313" key="7">
    <source>
        <dbReference type="Proteomes" id="UP001595955"/>
    </source>
</evidence>
<evidence type="ECO:0000256" key="2">
    <source>
        <dbReference type="ARBA" id="ARBA00008854"/>
    </source>
</evidence>
<accession>A0ABV9D8J7</accession>
<dbReference type="Proteomes" id="UP001595955">
    <property type="component" value="Unassembled WGS sequence"/>
</dbReference>
<reference evidence="7" key="1">
    <citation type="journal article" date="2019" name="Int. J. Syst. Evol. Microbiol.">
        <title>The Global Catalogue of Microorganisms (GCM) 10K type strain sequencing project: providing services to taxonomists for standard genome sequencing and annotation.</title>
        <authorList>
            <consortium name="The Broad Institute Genomics Platform"/>
            <consortium name="The Broad Institute Genome Sequencing Center for Infectious Disease"/>
            <person name="Wu L."/>
            <person name="Ma J."/>
        </authorList>
    </citation>
    <scope>NUCLEOTIDE SEQUENCE [LARGE SCALE GENOMIC DNA]</scope>
    <source>
        <strain evidence="7">JCM 3369</strain>
    </source>
</reference>
<proteinExistence type="inferred from homology"/>
<evidence type="ECO:0000313" key="6">
    <source>
        <dbReference type="EMBL" id="MFC4554543.1"/>
    </source>
</evidence>
<dbReference type="PANTHER" id="PTHR34478:SF2">
    <property type="entry name" value="MEMBRANE PROTEIN"/>
    <property type="match status" value="1"/>
</dbReference>
<keyword evidence="5" id="KW-0472">Membrane</keyword>
<sequence length="204" mass="22093">MDAWTITLVVLGLLVLGAVAWVATTYHRFARMRVLVEEAWRQVDVELERRHDVVPLLVRTVGAVTGPEREVLADVDRARAEAAAPGVGPARQAEQENALTAALGRLFAVAEAHPEVRTREDFLALQSELTNTEDRIAAGRRFYNANVRQLNTRVTAFPAALVARVLGFGPAEYFQASDPVVRLAPAVTYAAPDEDGGAGRTAPA</sequence>